<reference evidence="1 2" key="1">
    <citation type="journal article" date="2019" name="Int. J. Syst. Evol. Microbiol.">
        <title>The Global Catalogue of Microorganisms (GCM) 10K type strain sequencing project: providing services to taxonomists for standard genome sequencing and annotation.</title>
        <authorList>
            <consortium name="The Broad Institute Genomics Platform"/>
            <consortium name="The Broad Institute Genome Sequencing Center for Infectious Disease"/>
            <person name="Wu L."/>
            <person name="Ma J."/>
        </authorList>
    </citation>
    <scope>NUCLEOTIDE SEQUENCE [LARGE SCALE GENOMIC DNA]</scope>
    <source>
        <strain evidence="1 2">JCM 15592</strain>
    </source>
</reference>
<organism evidence="1 2">
    <name type="scientific">Nostocoides veronense</name>
    <dbReference type="NCBI Taxonomy" id="330836"/>
    <lineage>
        <taxon>Bacteria</taxon>
        <taxon>Bacillati</taxon>
        <taxon>Actinomycetota</taxon>
        <taxon>Actinomycetes</taxon>
        <taxon>Micrococcales</taxon>
        <taxon>Intrasporangiaceae</taxon>
        <taxon>Nostocoides</taxon>
    </lineage>
</organism>
<protein>
    <submittedName>
        <fullName evidence="1">Uncharacterized protein</fullName>
    </submittedName>
</protein>
<sequence length="80" mass="8628">MNHQTESPDSPGGVTDIFDVSCDYLLLDDAPRRPLRGDNPLADRLTDLDNLTDADRAALLHILDGLLANTRIRAALSTAG</sequence>
<evidence type="ECO:0000313" key="1">
    <source>
        <dbReference type="EMBL" id="GAA1809828.1"/>
    </source>
</evidence>
<proteinExistence type="predicted"/>
<dbReference type="RefSeq" id="WP_344088997.1">
    <property type="nucleotide sequence ID" value="NZ_BAAAPO010000064.1"/>
</dbReference>
<name>A0ABN2M520_9MICO</name>
<keyword evidence="2" id="KW-1185">Reference proteome</keyword>
<gene>
    <name evidence="1" type="ORF">GCM10009811_36140</name>
</gene>
<evidence type="ECO:0000313" key="2">
    <source>
        <dbReference type="Proteomes" id="UP001499938"/>
    </source>
</evidence>
<dbReference type="EMBL" id="BAAAPO010000064">
    <property type="protein sequence ID" value="GAA1809828.1"/>
    <property type="molecule type" value="Genomic_DNA"/>
</dbReference>
<comment type="caution">
    <text evidence="1">The sequence shown here is derived from an EMBL/GenBank/DDBJ whole genome shotgun (WGS) entry which is preliminary data.</text>
</comment>
<dbReference type="Proteomes" id="UP001499938">
    <property type="component" value="Unassembled WGS sequence"/>
</dbReference>
<accession>A0ABN2M520</accession>